<dbReference type="CDD" id="cd05466">
    <property type="entry name" value="PBP2_LTTR_substrate"/>
    <property type="match status" value="1"/>
</dbReference>
<keyword evidence="4" id="KW-0804">Transcription</keyword>
<dbReference type="Gene3D" id="3.40.190.290">
    <property type="match status" value="1"/>
</dbReference>
<evidence type="ECO:0000313" key="8">
    <source>
        <dbReference type="Proteomes" id="UP000525652"/>
    </source>
</evidence>
<proteinExistence type="inferred from homology"/>
<keyword evidence="2" id="KW-0805">Transcription regulation</keyword>
<comment type="caution">
    <text evidence="7">The sequence shown here is derived from an EMBL/GenBank/DDBJ whole genome shotgun (WGS) entry which is preliminary data.</text>
</comment>
<name>A0A7X1E4C6_9BACT</name>
<sequence>MHIENFKIFSDLVESESFSRAAKLNGITQSAVSQQLRSMERHFNVLIVDRSQKQFRLTQEGRRLYESSKEILHLYERLDCEIQEMRKVISGNIKLSTIYSVGLHELPSYLKTFMQEFPSVNVHVEYRRSNHVYDDVLHNAVDLGVVAFPLKNRQLEVIPFKTDQLVVAASTDHPLAGREDVAVKELEGFDFVGFDKDIPTRKATDEIFREAKISLEPKMEFDNIETVKRAVEINAGFAILPASTVAHEGKKGLICSIPFRKKTFTRPIAIIHRKGRVLTPAMKQFVALLTGNEVEKSDSQGEAASPSTNGRKPAAKTASKK</sequence>
<dbReference type="Pfam" id="PF00126">
    <property type="entry name" value="HTH_1"/>
    <property type="match status" value="1"/>
</dbReference>
<dbReference type="PANTHER" id="PTHR30419:SF8">
    <property type="entry name" value="NITROGEN ASSIMILATION TRANSCRIPTIONAL ACTIVATOR-RELATED"/>
    <property type="match status" value="1"/>
</dbReference>
<dbReference type="AlphaFoldDB" id="A0A7X1E4C6"/>
<dbReference type="PROSITE" id="PS50931">
    <property type="entry name" value="HTH_LYSR"/>
    <property type="match status" value="1"/>
</dbReference>
<gene>
    <name evidence="7" type="ORF">H5P30_08965</name>
</gene>
<dbReference type="Gene3D" id="1.10.10.10">
    <property type="entry name" value="Winged helix-like DNA-binding domain superfamily/Winged helix DNA-binding domain"/>
    <property type="match status" value="1"/>
</dbReference>
<evidence type="ECO:0000256" key="5">
    <source>
        <dbReference type="SAM" id="MobiDB-lite"/>
    </source>
</evidence>
<evidence type="ECO:0000256" key="4">
    <source>
        <dbReference type="ARBA" id="ARBA00023163"/>
    </source>
</evidence>
<evidence type="ECO:0000259" key="6">
    <source>
        <dbReference type="PROSITE" id="PS50931"/>
    </source>
</evidence>
<evidence type="ECO:0000313" key="7">
    <source>
        <dbReference type="EMBL" id="MBC2601909.1"/>
    </source>
</evidence>
<keyword evidence="8" id="KW-1185">Reference proteome</keyword>
<dbReference type="RefSeq" id="WP_185692611.1">
    <property type="nucleotide sequence ID" value="NZ_JACHVA010000080.1"/>
</dbReference>
<feature type="region of interest" description="Disordered" evidence="5">
    <location>
        <begin position="294"/>
        <end position="321"/>
    </location>
</feature>
<dbReference type="InterPro" id="IPR050950">
    <property type="entry name" value="HTH-type_LysR_regulators"/>
</dbReference>
<dbReference type="GO" id="GO:0003677">
    <property type="term" value="F:DNA binding"/>
    <property type="evidence" value="ECO:0007669"/>
    <property type="project" value="UniProtKB-KW"/>
</dbReference>
<dbReference type="SUPFAM" id="SSF46785">
    <property type="entry name" value="Winged helix' DNA-binding domain"/>
    <property type="match status" value="1"/>
</dbReference>
<dbReference type="InterPro" id="IPR005119">
    <property type="entry name" value="LysR_subst-bd"/>
</dbReference>
<feature type="compositionally biased region" description="Polar residues" evidence="5">
    <location>
        <begin position="300"/>
        <end position="310"/>
    </location>
</feature>
<evidence type="ECO:0000256" key="1">
    <source>
        <dbReference type="ARBA" id="ARBA00009437"/>
    </source>
</evidence>
<dbReference type="InterPro" id="IPR036388">
    <property type="entry name" value="WH-like_DNA-bd_sf"/>
</dbReference>
<dbReference type="GO" id="GO:0003700">
    <property type="term" value="F:DNA-binding transcription factor activity"/>
    <property type="evidence" value="ECO:0007669"/>
    <property type="project" value="InterPro"/>
</dbReference>
<dbReference type="EMBL" id="JACHVA010000080">
    <property type="protein sequence ID" value="MBC2601909.1"/>
    <property type="molecule type" value="Genomic_DNA"/>
</dbReference>
<comment type="similarity">
    <text evidence="1">Belongs to the LysR transcriptional regulatory family.</text>
</comment>
<dbReference type="GO" id="GO:0005829">
    <property type="term" value="C:cytosol"/>
    <property type="evidence" value="ECO:0007669"/>
    <property type="project" value="TreeGrafter"/>
</dbReference>
<dbReference type="Proteomes" id="UP000525652">
    <property type="component" value="Unassembled WGS sequence"/>
</dbReference>
<dbReference type="SUPFAM" id="SSF53850">
    <property type="entry name" value="Periplasmic binding protein-like II"/>
    <property type="match status" value="1"/>
</dbReference>
<dbReference type="Pfam" id="PF03466">
    <property type="entry name" value="LysR_substrate"/>
    <property type="match status" value="1"/>
</dbReference>
<feature type="domain" description="HTH lysR-type" evidence="6">
    <location>
        <begin position="1"/>
        <end position="58"/>
    </location>
</feature>
<dbReference type="InterPro" id="IPR000847">
    <property type="entry name" value="LysR_HTH_N"/>
</dbReference>
<accession>A0A7X1E4C6</accession>
<evidence type="ECO:0000256" key="2">
    <source>
        <dbReference type="ARBA" id="ARBA00023015"/>
    </source>
</evidence>
<organism evidence="7 8">
    <name type="scientific">Puniceicoccus vermicola</name>
    <dbReference type="NCBI Taxonomy" id="388746"/>
    <lineage>
        <taxon>Bacteria</taxon>
        <taxon>Pseudomonadati</taxon>
        <taxon>Verrucomicrobiota</taxon>
        <taxon>Opitutia</taxon>
        <taxon>Puniceicoccales</taxon>
        <taxon>Puniceicoccaceae</taxon>
        <taxon>Puniceicoccus</taxon>
    </lineage>
</organism>
<protein>
    <submittedName>
        <fullName evidence="7">LysR family transcriptional regulator</fullName>
    </submittedName>
</protein>
<keyword evidence="3" id="KW-0238">DNA-binding</keyword>
<evidence type="ECO:0000256" key="3">
    <source>
        <dbReference type="ARBA" id="ARBA00023125"/>
    </source>
</evidence>
<reference evidence="7 8" key="1">
    <citation type="submission" date="2020-07" db="EMBL/GenBank/DDBJ databases">
        <authorList>
            <person name="Feng X."/>
        </authorList>
    </citation>
    <scope>NUCLEOTIDE SEQUENCE [LARGE SCALE GENOMIC DNA]</scope>
    <source>
        <strain evidence="7 8">JCM14086</strain>
    </source>
</reference>
<dbReference type="InterPro" id="IPR036390">
    <property type="entry name" value="WH_DNA-bd_sf"/>
</dbReference>
<dbReference type="PANTHER" id="PTHR30419">
    <property type="entry name" value="HTH-TYPE TRANSCRIPTIONAL REGULATOR YBHD"/>
    <property type="match status" value="1"/>
</dbReference>